<evidence type="ECO:0000256" key="4">
    <source>
        <dbReference type="SAM" id="MobiDB-lite"/>
    </source>
</evidence>
<dbReference type="PROSITE" id="PS50294">
    <property type="entry name" value="WD_REPEATS_REGION"/>
    <property type="match status" value="2"/>
</dbReference>
<feature type="region of interest" description="Disordered" evidence="4">
    <location>
        <begin position="374"/>
        <end position="397"/>
    </location>
</feature>
<evidence type="ECO:0000256" key="3">
    <source>
        <dbReference type="PROSITE-ProRule" id="PRU00221"/>
    </source>
</evidence>
<evidence type="ECO:0000256" key="2">
    <source>
        <dbReference type="ARBA" id="ARBA00022737"/>
    </source>
</evidence>
<dbReference type="AlphaFoldDB" id="A0ABD0L0E3"/>
<organism evidence="5 6">
    <name type="scientific">Batillaria attramentaria</name>
    <dbReference type="NCBI Taxonomy" id="370345"/>
    <lineage>
        <taxon>Eukaryota</taxon>
        <taxon>Metazoa</taxon>
        <taxon>Spiralia</taxon>
        <taxon>Lophotrochozoa</taxon>
        <taxon>Mollusca</taxon>
        <taxon>Gastropoda</taxon>
        <taxon>Caenogastropoda</taxon>
        <taxon>Sorbeoconcha</taxon>
        <taxon>Cerithioidea</taxon>
        <taxon>Batillariidae</taxon>
        <taxon>Batillaria</taxon>
    </lineage>
</organism>
<dbReference type="PROSITE" id="PS00678">
    <property type="entry name" value="WD_REPEATS_1"/>
    <property type="match status" value="1"/>
</dbReference>
<comment type="caution">
    <text evidence="5">The sequence shown here is derived from an EMBL/GenBank/DDBJ whole genome shotgun (WGS) entry which is preliminary data.</text>
</comment>
<evidence type="ECO:0000256" key="1">
    <source>
        <dbReference type="ARBA" id="ARBA00022574"/>
    </source>
</evidence>
<dbReference type="Gene3D" id="2.130.10.10">
    <property type="entry name" value="YVTN repeat-like/Quinoprotein amine dehydrogenase"/>
    <property type="match status" value="2"/>
</dbReference>
<dbReference type="PANTHER" id="PTHR18763:SF0">
    <property type="entry name" value="WD REPEAT-CONTAINING PROTEIN 18"/>
    <property type="match status" value="1"/>
</dbReference>
<proteinExistence type="predicted"/>
<dbReference type="InterPro" id="IPR020472">
    <property type="entry name" value="WD40_PAC1"/>
</dbReference>
<dbReference type="InterPro" id="IPR036322">
    <property type="entry name" value="WD40_repeat_dom_sf"/>
</dbReference>
<dbReference type="PROSITE" id="PS50082">
    <property type="entry name" value="WD_REPEATS_2"/>
    <property type="match status" value="3"/>
</dbReference>
<dbReference type="PRINTS" id="PR00320">
    <property type="entry name" value="GPROTEINBRPT"/>
</dbReference>
<keyword evidence="2" id="KW-0677">Repeat</keyword>
<keyword evidence="1 3" id="KW-0853">WD repeat</keyword>
<dbReference type="InterPro" id="IPR015943">
    <property type="entry name" value="WD40/YVTN_repeat-like_dom_sf"/>
</dbReference>
<gene>
    <name evidence="5" type="ORF">BaRGS_00015824</name>
</gene>
<dbReference type="PANTHER" id="PTHR18763">
    <property type="entry name" value="WD-REPEAT PROTEIN 18"/>
    <property type="match status" value="1"/>
</dbReference>
<dbReference type="InterPro" id="IPR045227">
    <property type="entry name" value="WDR18/Ipi3/RID3"/>
</dbReference>
<protein>
    <recommendedName>
        <fullName evidence="7">WD repeat-containing protein 18</fullName>
    </recommendedName>
</protein>
<name>A0ABD0L0E3_9CAEN</name>
<dbReference type="EMBL" id="JACVVK020000098">
    <property type="protein sequence ID" value="KAK7492877.1"/>
    <property type="molecule type" value="Genomic_DNA"/>
</dbReference>
<feature type="repeat" description="WD" evidence="3">
    <location>
        <begin position="111"/>
        <end position="144"/>
    </location>
</feature>
<dbReference type="Proteomes" id="UP001519460">
    <property type="component" value="Unassembled WGS sequence"/>
</dbReference>
<dbReference type="InterPro" id="IPR001680">
    <property type="entry name" value="WD40_rpt"/>
</dbReference>
<accession>A0ABD0L0E3</accession>
<feature type="non-terminal residue" evidence="5">
    <location>
        <position position="1"/>
    </location>
</feature>
<reference evidence="5 6" key="1">
    <citation type="journal article" date="2023" name="Sci. Data">
        <title>Genome assembly of the Korean intertidal mud-creeper Batillaria attramentaria.</title>
        <authorList>
            <person name="Patra A.K."/>
            <person name="Ho P.T."/>
            <person name="Jun S."/>
            <person name="Lee S.J."/>
            <person name="Kim Y."/>
            <person name="Won Y.J."/>
        </authorList>
    </citation>
    <scope>NUCLEOTIDE SEQUENCE [LARGE SCALE GENOMIC DNA]</scope>
    <source>
        <strain evidence="5">Wonlab-2016</strain>
    </source>
</reference>
<dbReference type="Pfam" id="PF00400">
    <property type="entry name" value="WD40"/>
    <property type="match status" value="3"/>
</dbReference>
<evidence type="ECO:0000313" key="5">
    <source>
        <dbReference type="EMBL" id="KAK7492877.1"/>
    </source>
</evidence>
<feature type="repeat" description="WD" evidence="3">
    <location>
        <begin position="263"/>
        <end position="304"/>
    </location>
</feature>
<sequence>VLLTTESSGQLWSVCAWDIQTGASVRTFKGGTVQEGSLCVLAGRTLIGASLAKPVLQLWSLLKKEDVQQKIVCPGRVSAICVSPDGLHCVASIAEKLYVWEMCAGNLLAVLDGHYLEVRKIRFTDDSNFFVTGSEDGIVTVWSLAVVVSRTRRRAAGPRPRHTWMGHPLPVTDIHVGCGGSRARVVSSSIDRTCKMWDMESGEQIQTFVYEEAVHSVIMDRPELRLLAGLSSGIICCTPLFAQQMEREQHISTKSTHPDQTIFRGHSDAVLSLAVSYDGSLLVSGSRDSTVRVWNLFSGTPRCTLDHTGSVTNVLLTMLSPGQPSAAHHPPVPNFKQQPVTEEGASASRVFNMNLPEASDPEWLSPAFASPFDMPEHGMFTTPNQEDEEQDNSQDISGLQKEVSHLKQVNQEMYSFLTSKIVT</sequence>
<feature type="repeat" description="WD" evidence="3">
    <location>
        <begin position="185"/>
        <end position="207"/>
    </location>
</feature>
<keyword evidence="6" id="KW-1185">Reference proteome</keyword>
<dbReference type="SMART" id="SM00320">
    <property type="entry name" value="WD40"/>
    <property type="match status" value="4"/>
</dbReference>
<evidence type="ECO:0000313" key="6">
    <source>
        <dbReference type="Proteomes" id="UP001519460"/>
    </source>
</evidence>
<dbReference type="SUPFAM" id="SSF50978">
    <property type="entry name" value="WD40 repeat-like"/>
    <property type="match status" value="1"/>
</dbReference>
<dbReference type="InterPro" id="IPR019775">
    <property type="entry name" value="WD40_repeat_CS"/>
</dbReference>
<evidence type="ECO:0008006" key="7">
    <source>
        <dbReference type="Google" id="ProtNLM"/>
    </source>
</evidence>